<dbReference type="Proteomes" id="UP001297370">
    <property type="component" value="Unassembled WGS sequence"/>
</dbReference>
<sequence>RGVFLLCKITNLLIYRFHFTRIFKQCMGMTFYEYLNQKRISKAEELLSTTSQSITEIAMNSGFFSLSSFNRTFKALKDCTPSVYRRKKDDA</sequence>
<dbReference type="InterPro" id="IPR018062">
    <property type="entry name" value="HTH_AraC-typ_CS"/>
</dbReference>
<reference evidence="5" key="1">
    <citation type="submission" date="2021-10" db="EMBL/GenBank/DDBJ databases">
        <title>Collection of gut derived symbiotic bacterial strains cultured from healthy donors.</title>
        <authorList>
            <person name="Lin H."/>
            <person name="Littmann E."/>
            <person name="Claire K."/>
            <person name="Pamer E."/>
        </authorList>
    </citation>
    <scope>NUCLEOTIDE SEQUENCE</scope>
    <source>
        <strain evidence="5">MSK.23.18</strain>
    </source>
</reference>
<dbReference type="PROSITE" id="PS00041">
    <property type="entry name" value="HTH_ARAC_FAMILY_1"/>
    <property type="match status" value="1"/>
</dbReference>
<dbReference type="PANTHER" id="PTHR43280:SF2">
    <property type="entry name" value="HTH-TYPE TRANSCRIPTIONAL REGULATOR EXSA"/>
    <property type="match status" value="1"/>
</dbReference>
<gene>
    <name evidence="5" type="ORF">LIQ08_17135</name>
</gene>
<keyword evidence="2" id="KW-0238">DNA-binding</keyword>
<dbReference type="SMART" id="SM00342">
    <property type="entry name" value="HTH_ARAC"/>
    <property type="match status" value="1"/>
</dbReference>
<evidence type="ECO:0000256" key="3">
    <source>
        <dbReference type="ARBA" id="ARBA00023163"/>
    </source>
</evidence>
<dbReference type="PRINTS" id="PR00032">
    <property type="entry name" value="HTHARAC"/>
</dbReference>
<dbReference type="Pfam" id="PF12833">
    <property type="entry name" value="HTH_18"/>
    <property type="match status" value="1"/>
</dbReference>
<dbReference type="GO" id="GO:0043565">
    <property type="term" value="F:sequence-specific DNA binding"/>
    <property type="evidence" value="ECO:0007669"/>
    <property type="project" value="InterPro"/>
</dbReference>
<comment type="caution">
    <text evidence="5">The sequence shown here is derived from an EMBL/GenBank/DDBJ whole genome shotgun (WGS) entry which is preliminary data.</text>
</comment>
<dbReference type="InterPro" id="IPR020449">
    <property type="entry name" value="Tscrpt_reg_AraC-type_HTH"/>
</dbReference>
<dbReference type="RefSeq" id="WP_207718694.1">
    <property type="nucleotide sequence ID" value="NZ_JAAIRH010000044.1"/>
</dbReference>
<dbReference type="InterPro" id="IPR018060">
    <property type="entry name" value="HTH_AraC"/>
</dbReference>
<evidence type="ECO:0000313" key="6">
    <source>
        <dbReference type="Proteomes" id="UP001297370"/>
    </source>
</evidence>
<protein>
    <submittedName>
        <fullName evidence="5">Helix-turn-helix transcriptional regulator</fullName>
    </submittedName>
</protein>
<organism evidence="5 6">
    <name type="scientific">Mediterraneibacter gnavus</name>
    <name type="common">Ruminococcus gnavus</name>
    <dbReference type="NCBI Taxonomy" id="33038"/>
    <lineage>
        <taxon>Bacteria</taxon>
        <taxon>Bacillati</taxon>
        <taxon>Bacillota</taxon>
        <taxon>Clostridia</taxon>
        <taxon>Lachnospirales</taxon>
        <taxon>Lachnospiraceae</taxon>
        <taxon>Mediterraneibacter</taxon>
    </lineage>
</organism>
<dbReference type="GO" id="GO:0003700">
    <property type="term" value="F:DNA-binding transcription factor activity"/>
    <property type="evidence" value="ECO:0007669"/>
    <property type="project" value="InterPro"/>
</dbReference>
<dbReference type="AlphaFoldDB" id="A0AAJ1F6C5"/>
<keyword evidence="1" id="KW-0805">Transcription regulation</keyword>
<dbReference type="EMBL" id="JAJBOM010000037">
    <property type="protein sequence ID" value="MCB5620855.1"/>
    <property type="molecule type" value="Genomic_DNA"/>
</dbReference>
<name>A0AAJ1F6C5_MEDGN</name>
<evidence type="ECO:0000259" key="4">
    <source>
        <dbReference type="PROSITE" id="PS01124"/>
    </source>
</evidence>
<keyword evidence="3" id="KW-0804">Transcription</keyword>
<dbReference type="Gene3D" id="1.10.10.60">
    <property type="entry name" value="Homeodomain-like"/>
    <property type="match status" value="2"/>
</dbReference>
<dbReference type="InterPro" id="IPR009057">
    <property type="entry name" value="Homeodomain-like_sf"/>
</dbReference>
<accession>A0AAJ1F6C5</accession>
<feature type="domain" description="HTH araC/xylS-type" evidence="4">
    <location>
        <begin position="18"/>
        <end position="87"/>
    </location>
</feature>
<dbReference type="PROSITE" id="PS01124">
    <property type="entry name" value="HTH_ARAC_FAMILY_2"/>
    <property type="match status" value="1"/>
</dbReference>
<evidence type="ECO:0000256" key="2">
    <source>
        <dbReference type="ARBA" id="ARBA00023125"/>
    </source>
</evidence>
<proteinExistence type="predicted"/>
<evidence type="ECO:0000313" key="5">
    <source>
        <dbReference type="EMBL" id="MCB5620855.1"/>
    </source>
</evidence>
<evidence type="ECO:0000256" key="1">
    <source>
        <dbReference type="ARBA" id="ARBA00023015"/>
    </source>
</evidence>
<dbReference type="PANTHER" id="PTHR43280">
    <property type="entry name" value="ARAC-FAMILY TRANSCRIPTIONAL REGULATOR"/>
    <property type="match status" value="1"/>
</dbReference>
<feature type="non-terminal residue" evidence="5">
    <location>
        <position position="1"/>
    </location>
</feature>
<dbReference type="SUPFAM" id="SSF46689">
    <property type="entry name" value="Homeodomain-like"/>
    <property type="match status" value="1"/>
</dbReference>